<organism evidence="1 2">
    <name type="scientific">Chlorella ohadii</name>
    <dbReference type="NCBI Taxonomy" id="2649997"/>
    <lineage>
        <taxon>Eukaryota</taxon>
        <taxon>Viridiplantae</taxon>
        <taxon>Chlorophyta</taxon>
        <taxon>core chlorophytes</taxon>
        <taxon>Trebouxiophyceae</taxon>
        <taxon>Chlorellales</taxon>
        <taxon>Chlorellaceae</taxon>
        <taxon>Chlorella clade</taxon>
        <taxon>Chlorella</taxon>
    </lineage>
</organism>
<reference evidence="1" key="1">
    <citation type="submission" date="2020-11" db="EMBL/GenBank/DDBJ databases">
        <title>Chlorella ohadii genome sequencing and assembly.</title>
        <authorList>
            <person name="Murik O."/>
            <person name="Treves H."/>
            <person name="Kedem I."/>
            <person name="Shotland Y."/>
            <person name="Kaplan A."/>
        </authorList>
    </citation>
    <scope>NUCLEOTIDE SEQUENCE</scope>
    <source>
        <strain evidence="1">1</strain>
    </source>
</reference>
<comment type="caution">
    <text evidence="1">The sequence shown here is derived from an EMBL/GenBank/DDBJ whole genome shotgun (WGS) entry which is preliminary data.</text>
</comment>
<accession>A0AAD5H3J3</accession>
<evidence type="ECO:0000313" key="1">
    <source>
        <dbReference type="EMBL" id="KAI7838102.1"/>
    </source>
</evidence>
<dbReference type="EMBL" id="JADXDR010000136">
    <property type="protein sequence ID" value="KAI7838102.1"/>
    <property type="molecule type" value="Genomic_DNA"/>
</dbReference>
<gene>
    <name evidence="1" type="ORF">COHA_008110</name>
</gene>
<name>A0AAD5H3J3_9CHLO</name>
<dbReference type="AlphaFoldDB" id="A0AAD5H3J3"/>
<dbReference type="Proteomes" id="UP001205105">
    <property type="component" value="Unassembled WGS sequence"/>
</dbReference>
<proteinExistence type="predicted"/>
<sequence>MDLVDELCDPEDYQPDARAAPRLRQEVLALAAALCRLAAALPAPPLPLPSSPTSEEFQDAAHLQVLAASWALSHCALLGRKLDLPGDQAFRVAAAAQLVLQAGPWSLAVGRAACEQNGQQEAPFALLAECCAAFSTALLTVSEMLLLGPVRHDAAAAFAGSTARPDALLPWLREMAQTLLALPTDFADDSRATQYMHRALRTVGQFVAAVTVGPKWASHAAAIQADAALQQALADVLLPRSLVALVPKLAELAEQGDAPSVAKLHQLLTLLNGALHSECLVPALQRRMQHGGSLVASVAAAADILQLLPVQCSPAPAQLDLAWLWTGALEVAGNLASLAASQHPIQPPGMFVWGGASRQECQQVAALILQSLPQLATALEAAAVGSTGATADGQSWAQALAAWCANMAVVVRAARDVGDMPAPLEAYVTCSEAAVAALRLVPLLVQINAALMQLTEPTWQPSAARLAVQLWRVVQLAVFSLGTSQQVRAAAAACGRRQLAVSVTHLHTQLCRLVHYLARGGTVLAGEPQWGRLLNFVHNTFASAAELRGVPPLGQDPSPDICAMCAAQWAAVQAVTGVVAAPERAAQNPQDTKDAAQLAALSLMEIADIWPAFVTARFLQPVDTALRPLLQDTSNWLWLASLLLTFAERLEAGRGNLAYSFAHTGMLALAVRCGLRLFELGPETYSQVWQRADLASTVAAAVQVMSPTSS</sequence>
<protein>
    <submittedName>
        <fullName evidence="1">Uncharacterized protein</fullName>
    </submittedName>
</protein>
<evidence type="ECO:0000313" key="2">
    <source>
        <dbReference type="Proteomes" id="UP001205105"/>
    </source>
</evidence>
<keyword evidence="2" id="KW-1185">Reference proteome</keyword>